<dbReference type="GO" id="GO:0004476">
    <property type="term" value="F:mannose-6-phosphate isomerase activity"/>
    <property type="evidence" value="ECO:0007669"/>
    <property type="project" value="UniProtKB-EC"/>
</dbReference>
<keyword evidence="6" id="KW-0862">Zinc</keyword>
<dbReference type="NCBIfam" id="TIGR00218">
    <property type="entry name" value="manA"/>
    <property type="match status" value="1"/>
</dbReference>
<dbReference type="AlphaFoldDB" id="A0A6J6FUF9"/>
<evidence type="ECO:0000313" key="9">
    <source>
        <dbReference type="EMBL" id="CAB4592361.1"/>
    </source>
</evidence>
<dbReference type="SUPFAM" id="SSF51182">
    <property type="entry name" value="RmlC-like cupins"/>
    <property type="match status" value="1"/>
</dbReference>
<sequence>MFEITNTPLGYSWGSKNLMAEFRGTVPTGAPEAELWFGDHDSSPAVRVDDGRSMVEWQRQSRHPAFPFLVKILAVEQPLSLQVHPPKSCAESGFAKEQRERIPADAPHRNFKDRNHKPEAMIAISEFRAYVGFSSADVYRPILARLEQLGVSGIGALTTLPRDSAWPFHSTEGVAHLTELSAALRRGIPGLTDDSTTDRAIARAIDIARRFPDDPSTALTLVLNYCVLAPGEVIFVPAGTIHSYLSGLGLEIMATSDNVLRAGMTTKHVDVPALLEALSMDSTNNPFLDPQTVDHESLFQPPVEDFGFAIVEVDGPRDYAIDGPAIVVAIDGDVTFAGKHTLSLRRGSAAVIERGESVSQVFGNGKFVVVTAPARRGWLSWLRR</sequence>
<dbReference type="GO" id="GO:0009298">
    <property type="term" value="P:GDP-mannose biosynthetic process"/>
    <property type="evidence" value="ECO:0007669"/>
    <property type="project" value="InterPro"/>
</dbReference>
<dbReference type="GO" id="GO:0005829">
    <property type="term" value="C:cytosol"/>
    <property type="evidence" value="ECO:0007669"/>
    <property type="project" value="TreeGrafter"/>
</dbReference>
<accession>A0A6J6FUF9</accession>
<keyword evidence="5" id="KW-0479">Metal-binding</keyword>
<dbReference type="PRINTS" id="PR00714">
    <property type="entry name" value="MAN6PISMRASE"/>
</dbReference>
<reference evidence="9" key="1">
    <citation type="submission" date="2020-05" db="EMBL/GenBank/DDBJ databases">
        <authorList>
            <person name="Chiriac C."/>
            <person name="Salcher M."/>
            <person name="Ghai R."/>
            <person name="Kavagutti S V."/>
        </authorList>
    </citation>
    <scope>NUCLEOTIDE SEQUENCE</scope>
</reference>
<evidence type="ECO:0000256" key="1">
    <source>
        <dbReference type="ARBA" id="ARBA00000757"/>
    </source>
</evidence>
<dbReference type="EMBL" id="CAEZUE010000064">
    <property type="protein sequence ID" value="CAB4592361.1"/>
    <property type="molecule type" value="Genomic_DNA"/>
</dbReference>
<evidence type="ECO:0000256" key="7">
    <source>
        <dbReference type="ARBA" id="ARBA00023235"/>
    </source>
</evidence>
<dbReference type="GO" id="GO:0005975">
    <property type="term" value="P:carbohydrate metabolic process"/>
    <property type="evidence" value="ECO:0007669"/>
    <property type="project" value="InterPro"/>
</dbReference>
<gene>
    <name evidence="9" type="ORF">UFOPK1788_00602</name>
</gene>
<evidence type="ECO:0000256" key="5">
    <source>
        <dbReference type="ARBA" id="ARBA00022723"/>
    </source>
</evidence>
<evidence type="ECO:0000259" key="8">
    <source>
        <dbReference type="Pfam" id="PF20511"/>
    </source>
</evidence>
<dbReference type="InterPro" id="IPR011051">
    <property type="entry name" value="RmlC_Cupin_sf"/>
</dbReference>
<dbReference type="PIRSF" id="PIRSF001480">
    <property type="entry name" value="Mannose-6-phosphate_isomerase"/>
    <property type="match status" value="1"/>
</dbReference>
<dbReference type="InterPro" id="IPR046457">
    <property type="entry name" value="PMI_typeI_cat"/>
</dbReference>
<dbReference type="PANTHER" id="PTHR10309">
    <property type="entry name" value="MANNOSE-6-PHOSPHATE ISOMERASE"/>
    <property type="match status" value="1"/>
</dbReference>
<dbReference type="Gene3D" id="1.10.441.10">
    <property type="entry name" value="Phosphomannose Isomerase, domain 2"/>
    <property type="match status" value="1"/>
</dbReference>
<feature type="domain" description="Phosphomannose isomerase type I catalytic" evidence="8">
    <location>
        <begin position="1"/>
        <end position="133"/>
    </location>
</feature>
<dbReference type="GO" id="GO:0008270">
    <property type="term" value="F:zinc ion binding"/>
    <property type="evidence" value="ECO:0007669"/>
    <property type="project" value="InterPro"/>
</dbReference>
<comment type="catalytic activity">
    <reaction evidence="1">
        <text>D-mannose 6-phosphate = D-fructose 6-phosphate</text>
        <dbReference type="Rhea" id="RHEA:12356"/>
        <dbReference type="ChEBI" id="CHEBI:58735"/>
        <dbReference type="ChEBI" id="CHEBI:61527"/>
        <dbReference type="EC" id="5.3.1.8"/>
    </reaction>
</comment>
<evidence type="ECO:0000256" key="4">
    <source>
        <dbReference type="ARBA" id="ARBA00011956"/>
    </source>
</evidence>
<evidence type="ECO:0000256" key="3">
    <source>
        <dbReference type="ARBA" id="ARBA00010772"/>
    </source>
</evidence>
<evidence type="ECO:0000256" key="2">
    <source>
        <dbReference type="ARBA" id="ARBA00001947"/>
    </source>
</evidence>
<dbReference type="CDD" id="cd07011">
    <property type="entry name" value="cupin_PMI_type_I_N"/>
    <property type="match status" value="1"/>
</dbReference>
<comment type="cofactor">
    <cofactor evidence="2">
        <name>Zn(2+)</name>
        <dbReference type="ChEBI" id="CHEBI:29105"/>
    </cofactor>
</comment>
<name>A0A6J6FUF9_9ZZZZ</name>
<protein>
    <recommendedName>
        <fullName evidence="4">mannose-6-phosphate isomerase</fullName>
        <ecNumber evidence="4">5.3.1.8</ecNumber>
    </recommendedName>
</protein>
<dbReference type="InterPro" id="IPR001250">
    <property type="entry name" value="Man6P_Isoase-1"/>
</dbReference>
<dbReference type="PANTHER" id="PTHR10309:SF0">
    <property type="entry name" value="MANNOSE-6-PHOSPHATE ISOMERASE"/>
    <property type="match status" value="1"/>
</dbReference>
<dbReference type="InterPro" id="IPR016305">
    <property type="entry name" value="Mannose-6-P_Isomerase"/>
</dbReference>
<dbReference type="InterPro" id="IPR014710">
    <property type="entry name" value="RmlC-like_jellyroll"/>
</dbReference>
<comment type="similarity">
    <text evidence="3">Belongs to the mannose-6-phosphate isomerase type 1 family.</text>
</comment>
<dbReference type="Gene3D" id="2.60.120.10">
    <property type="entry name" value="Jelly Rolls"/>
    <property type="match status" value="2"/>
</dbReference>
<proteinExistence type="inferred from homology"/>
<evidence type="ECO:0000256" key="6">
    <source>
        <dbReference type="ARBA" id="ARBA00022833"/>
    </source>
</evidence>
<dbReference type="EC" id="5.3.1.8" evidence="4"/>
<organism evidence="9">
    <name type="scientific">freshwater metagenome</name>
    <dbReference type="NCBI Taxonomy" id="449393"/>
    <lineage>
        <taxon>unclassified sequences</taxon>
        <taxon>metagenomes</taxon>
        <taxon>ecological metagenomes</taxon>
    </lineage>
</organism>
<keyword evidence="7" id="KW-0413">Isomerase</keyword>
<dbReference type="Pfam" id="PF20511">
    <property type="entry name" value="PMI_typeI_cat"/>
    <property type="match status" value="1"/>
</dbReference>